<reference evidence="2" key="1">
    <citation type="journal article" date="2021" name="mSystems">
        <title>Bacteria and Archaea Synergistically Convert Glycine Betaine to Biogenic Methane in the Formosa Cold Seep of the South China Sea.</title>
        <authorList>
            <person name="Li L."/>
            <person name="Zhang W."/>
            <person name="Zhang S."/>
            <person name="Song L."/>
            <person name="Sun Q."/>
            <person name="Zhang H."/>
            <person name="Xiang H."/>
            <person name="Dong X."/>
        </authorList>
    </citation>
    <scope>NUCLEOTIDE SEQUENCE</scope>
    <source>
        <strain evidence="2">LLY</strain>
    </source>
</reference>
<evidence type="ECO:0000313" key="3">
    <source>
        <dbReference type="Proteomes" id="UP001056766"/>
    </source>
</evidence>
<feature type="transmembrane region" description="Helical" evidence="1">
    <location>
        <begin position="15"/>
        <end position="32"/>
    </location>
</feature>
<name>A0A9E4ZFZ3_9EURY</name>
<feature type="transmembrane region" description="Helical" evidence="1">
    <location>
        <begin position="52"/>
        <end position="72"/>
    </location>
</feature>
<evidence type="ECO:0000256" key="1">
    <source>
        <dbReference type="SAM" id="Phobius"/>
    </source>
</evidence>
<feature type="transmembrane region" description="Helical" evidence="1">
    <location>
        <begin position="144"/>
        <end position="163"/>
    </location>
</feature>
<gene>
    <name evidence="2" type="ORF">KDK67_07810</name>
</gene>
<dbReference type="Proteomes" id="UP001056766">
    <property type="component" value="Unassembled WGS sequence"/>
</dbReference>
<dbReference type="EMBL" id="JAGSOI010000027">
    <property type="protein sequence ID" value="MCM1986896.1"/>
    <property type="molecule type" value="Genomic_DNA"/>
</dbReference>
<keyword evidence="1" id="KW-0472">Membrane</keyword>
<evidence type="ECO:0000313" key="2">
    <source>
        <dbReference type="EMBL" id="MCM1986896.1"/>
    </source>
</evidence>
<accession>A0A9E4ZFZ3</accession>
<comment type="caution">
    <text evidence="2">The sequence shown here is derived from an EMBL/GenBank/DDBJ whole genome shotgun (WGS) entry which is preliminary data.</text>
</comment>
<dbReference type="RefSeq" id="WP_250868244.1">
    <property type="nucleotide sequence ID" value="NZ_JAGSOI010000027.1"/>
</dbReference>
<dbReference type="AlphaFoldDB" id="A0A9E4ZFZ3"/>
<sequence length="332" mass="37582">MRFLPIKQIIYQKPAILGLSISVTLLFGFLVQEYLLGRFTLIFEEEHLLQDFWIAVVHCLLAGYLPSAYFLLLRGTRNTFEELEHVLKPATSPPYVDSAVHIGKGELIVWGLLGVLVALLLPYQTAISPWDPSTWHPEVVWHRALEPFIGWWAGWFFGAIWVTSKRTSRLANRIDSVDLLDLSPLFPFVKQGLLTTLLTVGMVSIISLLLLDPGEWPVVVRAYLGSLAIALLGFWLPMRGVHQRIHEIKEAELKWTRERIHQSEILLHSGSPDMSPGQMADLVANLKLIEDVPEWPFESLTIVHVIAYLLIPLGSWLGGLLIESLLEIVFTM</sequence>
<reference evidence="2" key="2">
    <citation type="submission" date="2021-04" db="EMBL/GenBank/DDBJ databases">
        <authorList>
            <person name="Dong X."/>
        </authorList>
    </citation>
    <scope>NUCLEOTIDE SEQUENCE</scope>
    <source>
        <strain evidence="2">LLY</strain>
    </source>
</reference>
<protein>
    <submittedName>
        <fullName evidence="2">Uncharacterized protein</fullName>
    </submittedName>
</protein>
<organism evidence="2 3">
    <name type="scientific">Methanococcoides seepicolus</name>
    <dbReference type="NCBI Taxonomy" id="2828780"/>
    <lineage>
        <taxon>Archaea</taxon>
        <taxon>Methanobacteriati</taxon>
        <taxon>Methanobacteriota</taxon>
        <taxon>Stenosarchaea group</taxon>
        <taxon>Methanomicrobia</taxon>
        <taxon>Methanosarcinales</taxon>
        <taxon>Methanosarcinaceae</taxon>
        <taxon>Methanococcoides</taxon>
    </lineage>
</organism>
<feature type="transmembrane region" description="Helical" evidence="1">
    <location>
        <begin position="216"/>
        <end position="236"/>
    </location>
</feature>
<feature type="transmembrane region" description="Helical" evidence="1">
    <location>
        <begin position="305"/>
        <end position="326"/>
    </location>
</feature>
<feature type="transmembrane region" description="Helical" evidence="1">
    <location>
        <begin position="107"/>
        <end position="124"/>
    </location>
</feature>
<keyword evidence="3" id="KW-1185">Reference proteome</keyword>
<keyword evidence="1" id="KW-0812">Transmembrane</keyword>
<keyword evidence="1" id="KW-1133">Transmembrane helix</keyword>
<feature type="transmembrane region" description="Helical" evidence="1">
    <location>
        <begin position="192"/>
        <end position="210"/>
    </location>
</feature>
<proteinExistence type="predicted"/>